<dbReference type="InterPro" id="IPR011989">
    <property type="entry name" value="ARM-like"/>
</dbReference>
<evidence type="ECO:0000313" key="2">
    <source>
        <dbReference type="EMBL" id="CAH1422689.1"/>
    </source>
</evidence>
<name>A0AAU9MEZ7_9ASTR</name>
<dbReference type="Proteomes" id="UP001157418">
    <property type="component" value="Unassembled WGS sequence"/>
</dbReference>
<sequence length="116" mass="12793">MIIAESGWIPILVGLLTSEDLTTEENLNLSVYDNNRGLRMMENAIPSLVQLLRSGTMETIPRSNENATSILLSLCKRDNENIGCVIRIGALTPLMELAVNGSERGRRKANLLFGSY</sequence>
<evidence type="ECO:0000313" key="3">
    <source>
        <dbReference type="Proteomes" id="UP001157418"/>
    </source>
</evidence>
<keyword evidence="1" id="KW-0833">Ubl conjugation pathway</keyword>
<dbReference type="AlphaFoldDB" id="A0AAU9MEZ7"/>
<dbReference type="PANTHER" id="PTHR23315:SF342">
    <property type="entry name" value="RING-TYPE E3 UBIQUITIN TRANSFERASE"/>
    <property type="match status" value="1"/>
</dbReference>
<evidence type="ECO:0008006" key="4">
    <source>
        <dbReference type="Google" id="ProtNLM"/>
    </source>
</evidence>
<dbReference type="SUPFAM" id="SSF48371">
    <property type="entry name" value="ARM repeat"/>
    <property type="match status" value="1"/>
</dbReference>
<gene>
    <name evidence="2" type="ORF">LVIROSA_LOCUS10006</name>
</gene>
<dbReference type="PANTHER" id="PTHR23315">
    <property type="entry name" value="U BOX DOMAIN-CONTAINING"/>
    <property type="match status" value="1"/>
</dbReference>
<proteinExistence type="predicted"/>
<dbReference type="InterPro" id="IPR016024">
    <property type="entry name" value="ARM-type_fold"/>
</dbReference>
<reference evidence="2 3" key="1">
    <citation type="submission" date="2022-01" db="EMBL/GenBank/DDBJ databases">
        <authorList>
            <person name="Xiong W."/>
            <person name="Schranz E."/>
        </authorList>
    </citation>
    <scope>NUCLEOTIDE SEQUENCE [LARGE SCALE GENOMIC DNA]</scope>
</reference>
<evidence type="ECO:0000256" key="1">
    <source>
        <dbReference type="ARBA" id="ARBA00022786"/>
    </source>
</evidence>
<protein>
    <recommendedName>
        <fullName evidence="4">U-box domain-containing protein</fullName>
    </recommendedName>
</protein>
<accession>A0AAU9MEZ7</accession>
<keyword evidence="3" id="KW-1185">Reference proteome</keyword>
<dbReference type="EMBL" id="CAKMRJ010001112">
    <property type="protein sequence ID" value="CAH1422689.1"/>
    <property type="molecule type" value="Genomic_DNA"/>
</dbReference>
<organism evidence="2 3">
    <name type="scientific">Lactuca virosa</name>
    <dbReference type="NCBI Taxonomy" id="75947"/>
    <lineage>
        <taxon>Eukaryota</taxon>
        <taxon>Viridiplantae</taxon>
        <taxon>Streptophyta</taxon>
        <taxon>Embryophyta</taxon>
        <taxon>Tracheophyta</taxon>
        <taxon>Spermatophyta</taxon>
        <taxon>Magnoliopsida</taxon>
        <taxon>eudicotyledons</taxon>
        <taxon>Gunneridae</taxon>
        <taxon>Pentapetalae</taxon>
        <taxon>asterids</taxon>
        <taxon>campanulids</taxon>
        <taxon>Asterales</taxon>
        <taxon>Asteraceae</taxon>
        <taxon>Cichorioideae</taxon>
        <taxon>Cichorieae</taxon>
        <taxon>Lactucinae</taxon>
        <taxon>Lactuca</taxon>
    </lineage>
</organism>
<comment type="caution">
    <text evidence="2">The sequence shown here is derived from an EMBL/GenBank/DDBJ whole genome shotgun (WGS) entry which is preliminary data.</text>
</comment>
<dbReference type="Gene3D" id="1.25.10.10">
    <property type="entry name" value="Leucine-rich Repeat Variant"/>
    <property type="match status" value="1"/>
</dbReference>